<feature type="region of interest" description="Disordered" evidence="1">
    <location>
        <begin position="747"/>
        <end position="790"/>
    </location>
</feature>
<organism evidence="2 3">
    <name type="scientific">Gambusia affinis</name>
    <name type="common">Western mosquitofish</name>
    <name type="synonym">Heterandria affinis</name>
    <dbReference type="NCBI Taxonomy" id="33528"/>
    <lineage>
        <taxon>Eukaryota</taxon>
        <taxon>Metazoa</taxon>
        <taxon>Chordata</taxon>
        <taxon>Craniata</taxon>
        <taxon>Vertebrata</taxon>
        <taxon>Euteleostomi</taxon>
        <taxon>Actinopterygii</taxon>
        <taxon>Neopterygii</taxon>
        <taxon>Teleostei</taxon>
        <taxon>Neoteleostei</taxon>
        <taxon>Acanthomorphata</taxon>
        <taxon>Ovalentaria</taxon>
        <taxon>Atherinomorphae</taxon>
        <taxon>Cyprinodontiformes</taxon>
        <taxon>Poeciliidae</taxon>
        <taxon>Poeciliinae</taxon>
        <taxon>Gambusia</taxon>
    </lineage>
</organism>
<gene>
    <name evidence="2" type="ORF">CCH79_00016491</name>
</gene>
<sequence>MLAVSHRPIGAEELCITTSLMGDWLGCGSGAYSLVGSLPRQSYMIQDMRNTRSKITKPMVPASCWPTGRGDLEEKAAALCHQILLNLSSHLPSVSKLSVSDQRLCSVALRSHMIKNRMLPLAQTTEKTATGRWELRNHLSANNNDLCASQILLQKLASGRSQSCEGFGYSEQRFHVLTKNRDYTAVSQDGCHLKGSRSVWLSVLRSCWVELLLTLSESDISPSARLWCQGVQPSLWDVHRDTQQGQMRRNFSSVILPLIRHVCDLSLALPPLIVARTNEEGESQQVLLTSQCELTLKQESVGEFVPHKRLNELLSLYKSAVDERQTEDLADLIKSPKKEPFLPEWRTVCVRAMCVSSSGFGKLLLPEFLECPQLIKPQTSSKHVSPAGIPTDCLSSLRKKRRRMSASFTLQCMKPSGLIEKPVPLLSCEGAAARTTGGNDTPAFKEEMSATSSFTKNRKELDRCSRTRESLSADEDDKPNTWIGSASVAHRTLRLHKDDSDVVQHSAGKRSVHLPARKAEHSSFHKISASIQTNQRLAGRTHLSLQEGVELLRDTEESLKTRFGSILWPPLILGFLSLGGVVVFVDQFSLNLAVVWVTPVLPAGRGAVGSAGGAALAGMTTIFGLASSEPEKPGSRRPPSIACPMNVLAIRAPEGWLELNIVSITEEEVEEFEEMAGGLSAATCCSGLMQDFLSTAVHSALQMLVVCLTNKPLPVFSKPAASELLRVGNATMMPDYVPESLAGSCENAPPGGLTLPPPLLLPLQPHLPADGAGRQQHQAGRQQHQPEVGDGGSVRVEAVRHGGDHDAGDEDHHAERDGAAVAGKLRAAGGCRQLDLVNQGDVQCRHGDWWLLGGFGLLRGRWGLHCVLVEFVWHRRIRMNRLQLAPHCGAVGGSWEFVSGQAARSAGGRCKRSRAAVMSLQFGDEEFQKAWQELDEPQLDGWELFTETMGVQIHRRYDRVGRTESVRLNRTSAEPAAGV</sequence>
<comment type="caution">
    <text evidence="2">The sequence shown here is derived from an EMBL/GenBank/DDBJ whole genome shotgun (WGS) entry which is preliminary data.</text>
</comment>
<evidence type="ECO:0000313" key="3">
    <source>
        <dbReference type="Proteomes" id="UP000250572"/>
    </source>
</evidence>
<feature type="region of interest" description="Disordered" evidence="1">
    <location>
        <begin position="437"/>
        <end position="477"/>
    </location>
</feature>
<dbReference type="EMBL" id="NHOQ01002523">
    <property type="protein sequence ID" value="PWA16051.1"/>
    <property type="molecule type" value="Genomic_DNA"/>
</dbReference>
<name>A0A315UXU9_GAMAF</name>
<feature type="compositionally biased region" description="Low complexity" evidence="1">
    <location>
        <begin position="761"/>
        <end position="785"/>
    </location>
</feature>
<dbReference type="AlphaFoldDB" id="A0A315UXU9"/>
<reference evidence="2 3" key="1">
    <citation type="journal article" date="2018" name="G3 (Bethesda)">
        <title>A High-Quality Reference Genome for the Invasive Mosquitofish Gambusia affinis Using a Chicago Library.</title>
        <authorList>
            <person name="Hoffberg S.L."/>
            <person name="Troendle N.J."/>
            <person name="Glenn T.C."/>
            <person name="Mahmud O."/>
            <person name="Louha S."/>
            <person name="Chalopin D."/>
            <person name="Bennetzen J.L."/>
            <person name="Mauricio R."/>
        </authorList>
    </citation>
    <scope>NUCLEOTIDE SEQUENCE [LARGE SCALE GENOMIC DNA]</scope>
    <source>
        <strain evidence="2">NE01/NJP1002.9</strain>
        <tissue evidence="2">Muscle</tissue>
    </source>
</reference>
<evidence type="ECO:0000313" key="2">
    <source>
        <dbReference type="EMBL" id="PWA16051.1"/>
    </source>
</evidence>
<keyword evidence="3" id="KW-1185">Reference proteome</keyword>
<accession>A0A315UXU9</accession>
<dbReference type="Proteomes" id="UP000250572">
    <property type="component" value="Unassembled WGS sequence"/>
</dbReference>
<evidence type="ECO:0000256" key="1">
    <source>
        <dbReference type="SAM" id="MobiDB-lite"/>
    </source>
</evidence>
<protein>
    <submittedName>
        <fullName evidence="2">Uncharacterized protein</fullName>
    </submittedName>
</protein>
<feature type="compositionally biased region" description="Basic and acidic residues" evidence="1">
    <location>
        <begin position="457"/>
        <end position="471"/>
    </location>
</feature>
<proteinExistence type="predicted"/>